<proteinExistence type="predicted"/>
<protein>
    <submittedName>
        <fullName evidence="1">Uncharacterized protein</fullName>
    </submittedName>
</protein>
<dbReference type="EMBL" id="VSSQ01096138">
    <property type="protein sequence ID" value="MPN39999.1"/>
    <property type="molecule type" value="Genomic_DNA"/>
</dbReference>
<comment type="caution">
    <text evidence="1">The sequence shown here is derived from an EMBL/GenBank/DDBJ whole genome shotgun (WGS) entry which is preliminary data.</text>
</comment>
<dbReference type="AlphaFoldDB" id="A0A645HP35"/>
<sequence>MFLAEFNPRFFSYRYSLKFFRKPCTNQTFLIIKAPFVISKRCCVSNFTDFLVVLCKIQKVVGNARRILRTPHLIAPHNVSIKRISLMRFCQLGSAVDSGGSADVVLYKCCGIGRNEFSFLSAQPKSVVIFHPQCFFYSSFRKRSILPV</sequence>
<gene>
    <name evidence="1" type="ORF">SDC9_187534</name>
</gene>
<name>A0A645HP35_9ZZZZ</name>
<accession>A0A645HP35</accession>
<evidence type="ECO:0000313" key="1">
    <source>
        <dbReference type="EMBL" id="MPN39999.1"/>
    </source>
</evidence>
<reference evidence="1" key="1">
    <citation type="submission" date="2019-08" db="EMBL/GenBank/DDBJ databases">
        <authorList>
            <person name="Kucharzyk K."/>
            <person name="Murdoch R.W."/>
            <person name="Higgins S."/>
            <person name="Loffler F."/>
        </authorList>
    </citation>
    <scope>NUCLEOTIDE SEQUENCE</scope>
</reference>
<organism evidence="1">
    <name type="scientific">bioreactor metagenome</name>
    <dbReference type="NCBI Taxonomy" id="1076179"/>
    <lineage>
        <taxon>unclassified sequences</taxon>
        <taxon>metagenomes</taxon>
        <taxon>ecological metagenomes</taxon>
    </lineage>
</organism>